<organism evidence="2 3">
    <name type="scientific">Deinococcus roseus</name>
    <dbReference type="NCBI Taxonomy" id="392414"/>
    <lineage>
        <taxon>Bacteria</taxon>
        <taxon>Thermotogati</taxon>
        <taxon>Deinococcota</taxon>
        <taxon>Deinococci</taxon>
        <taxon>Deinococcales</taxon>
        <taxon>Deinococcaceae</taxon>
        <taxon>Deinococcus</taxon>
    </lineage>
</organism>
<dbReference type="EMBL" id="BMOD01000001">
    <property type="protein sequence ID" value="GGJ20927.1"/>
    <property type="molecule type" value="Genomic_DNA"/>
</dbReference>
<evidence type="ECO:0000313" key="3">
    <source>
        <dbReference type="Proteomes" id="UP000632222"/>
    </source>
</evidence>
<reference evidence="3" key="1">
    <citation type="journal article" date="2019" name="Int. J. Syst. Evol. Microbiol.">
        <title>The Global Catalogue of Microorganisms (GCM) 10K type strain sequencing project: providing services to taxonomists for standard genome sequencing and annotation.</title>
        <authorList>
            <consortium name="The Broad Institute Genomics Platform"/>
            <consortium name="The Broad Institute Genome Sequencing Center for Infectious Disease"/>
            <person name="Wu L."/>
            <person name="Ma J."/>
        </authorList>
    </citation>
    <scope>NUCLEOTIDE SEQUENCE [LARGE SCALE GENOMIC DNA]</scope>
    <source>
        <strain evidence="3">JCM 14370</strain>
    </source>
</reference>
<sequence>MPRAKSRGQKTAGASGLRDQDAVPRIAQDGMSRPMETRLNQMQKAESHMILQKANRTTIKKTPINALLR</sequence>
<dbReference type="Proteomes" id="UP000632222">
    <property type="component" value="Unassembled WGS sequence"/>
</dbReference>
<evidence type="ECO:0000256" key="1">
    <source>
        <dbReference type="SAM" id="MobiDB-lite"/>
    </source>
</evidence>
<comment type="caution">
    <text evidence="2">The sequence shown here is derived from an EMBL/GenBank/DDBJ whole genome shotgun (WGS) entry which is preliminary data.</text>
</comment>
<accession>A0ABQ2CY30</accession>
<proteinExistence type="predicted"/>
<protein>
    <submittedName>
        <fullName evidence="2">Uncharacterized protein</fullName>
    </submittedName>
</protein>
<gene>
    <name evidence="2" type="ORF">GCM10008938_03960</name>
</gene>
<feature type="region of interest" description="Disordered" evidence="1">
    <location>
        <begin position="1"/>
        <end position="34"/>
    </location>
</feature>
<name>A0ABQ2CY30_9DEIO</name>
<evidence type="ECO:0000313" key="2">
    <source>
        <dbReference type="EMBL" id="GGJ20927.1"/>
    </source>
</evidence>
<keyword evidence="3" id="KW-1185">Reference proteome</keyword>